<evidence type="ECO:0000256" key="1">
    <source>
        <dbReference type="ARBA" id="ARBA00001971"/>
    </source>
</evidence>
<dbReference type="GO" id="GO:0004096">
    <property type="term" value="F:catalase activity"/>
    <property type="evidence" value="ECO:0007669"/>
    <property type="project" value="UniProtKB-UniRule"/>
</dbReference>
<dbReference type="SUPFAM" id="SSF52317">
    <property type="entry name" value="Class I glutamine amidotransferase-like"/>
    <property type="match status" value="1"/>
</dbReference>
<protein>
    <recommendedName>
        <fullName evidence="3 10">Catalase</fullName>
        <ecNumber evidence="3 10">1.11.1.6</ecNumber>
    </recommendedName>
</protein>
<dbReference type="EC" id="1.11.1.6" evidence="3 10"/>
<comment type="catalytic activity">
    <reaction evidence="10 14">
        <text>2 H2O2 = O2 + 2 H2O</text>
        <dbReference type="Rhea" id="RHEA:20309"/>
        <dbReference type="ChEBI" id="CHEBI:15377"/>
        <dbReference type="ChEBI" id="CHEBI:15379"/>
        <dbReference type="ChEBI" id="CHEBI:16240"/>
        <dbReference type="EC" id="1.11.1.6"/>
    </reaction>
</comment>
<dbReference type="PRINTS" id="PR00067">
    <property type="entry name" value="CATALASE"/>
</dbReference>
<dbReference type="Gene3D" id="3.40.50.880">
    <property type="match status" value="1"/>
</dbReference>
<dbReference type="Pfam" id="PF18011">
    <property type="entry name" value="Catalase_C"/>
    <property type="match status" value="1"/>
</dbReference>
<dbReference type="InterPro" id="IPR029062">
    <property type="entry name" value="Class_I_gatase-like"/>
</dbReference>
<dbReference type="InterPro" id="IPR024708">
    <property type="entry name" value="Catalase_AS"/>
</dbReference>
<feature type="binding site" evidence="13">
    <location>
        <position position="166"/>
    </location>
    <ligand>
        <name>heme</name>
        <dbReference type="ChEBI" id="CHEBI:30413"/>
    </ligand>
</feature>
<feature type="binding site" evidence="13">
    <location>
        <position position="77"/>
    </location>
    <ligand>
        <name>heme</name>
        <dbReference type="ChEBI" id="CHEBI:30413"/>
    </ligand>
</feature>
<dbReference type="CDD" id="cd03132">
    <property type="entry name" value="GATase1_catalase"/>
    <property type="match status" value="1"/>
</dbReference>
<evidence type="ECO:0000256" key="9">
    <source>
        <dbReference type="ARBA" id="ARBA00023324"/>
    </source>
</evidence>
<evidence type="ECO:0000256" key="8">
    <source>
        <dbReference type="ARBA" id="ARBA00023004"/>
    </source>
</evidence>
<name>A0A221SUR8_9DEIO</name>
<evidence type="ECO:0000256" key="12">
    <source>
        <dbReference type="PIRSR" id="PIRSR038927-2"/>
    </source>
</evidence>
<feature type="binding site" evidence="13">
    <location>
        <position position="374"/>
    </location>
    <ligand>
        <name>heme</name>
        <dbReference type="ChEBI" id="CHEBI:30413"/>
    </ligand>
</feature>
<sequence>MTDPKTPALTDPQPNAKRQDLQADTVNPGGTLTDNMGHAISDDQNSLKAGALGPTLLEDHFLREKLHHFDHERIPERVVHARGSGAHGYFELTRSLAEYTTAQVLTEVGAQTPTFVRFSTVAGFRGSPDTPRDIRGFAVKFYTPQGIWDLVGNNAPVFFIQDAIKFPDLVHSVKPEPHNEIPQASAAHDTFWDFISLTPESLHTIMWAMSDRAIPRSFDTMEGFGVHTFRLINAEGKVTLVKYHWKPVLGLHSLVWDEAQKIAGKDPDYNRRLMWDTIDAGGTLEWQFGVQLFTEEQAAGWDFDFRDPTKIVPEALVPVEIVGRLVLNRNPDNFFSETEQVAFMPSNIVPGMDFTEDPLLQGRNFSYLDTQFSRLGGPNWQELPINRPLTPPQNNQRDGHMRRTINPGRVSYYPNSLDTGSPTPDPQEGFRSHPVMMSGVKVRERPESFSDHVGQARLFWNSLTPIEREHLCRAFQFELANVETRHVRLAMLDQIERVHPVLASQVAIALGEPPRAGQTAKPGGTQDSAEEMALLATANADVTAAGGVQHDPALSQRAPSEHKAEPTPRGRLVALLAGDGVDAAAVEAVQAALKSQEAKFHVVGPHLGDLGGAQATKTFSTASPVVYDGVYALGGTAGGLPLAEHPDAQMFVAEAYRHYKPVGAHGQDGGALLDAVAGRTAPLTFAKDEALGVVTGNPDAFTQALARHRYWNRLSPQA</sequence>
<evidence type="ECO:0000256" key="6">
    <source>
        <dbReference type="ARBA" id="ARBA00022723"/>
    </source>
</evidence>
<evidence type="ECO:0000313" key="17">
    <source>
        <dbReference type="EMBL" id="ASN80363.1"/>
    </source>
</evidence>
<dbReference type="PIRSF" id="PIRSF038927">
    <property type="entry name" value="Catalase_clade2"/>
    <property type="match status" value="1"/>
</dbReference>
<gene>
    <name evidence="17" type="ORF">DFI_04490</name>
</gene>
<feature type="binding site" evidence="13">
    <location>
        <position position="117"/>
    </location>
    <ligand>
        <name>heme</name>
        <dbReference type="ChEBI" id="CHEBI:30413"/>
    </ligand>
</feature>
<comment type="function">
    <text evidence="10">Decomposes hydrogen peroxide into water and oxygen; serves to protect cells from the toxic effects of hydrogen peroxide.</text>
</comment>
<evidence type="ECO:0000256" key="7">
    <source>
        <dbReference type="ARBA" id="ARBA00023002"/>
    </source>
</evidence>
<keyword evidence="8 10" id="KW-0408">Iron</keyword>
<dbReference type="GO" id="GO:0042744">
    <property type="term" value="P:hydrogen peroxide catabolic process"/>
    <property type="evidence" value="ECO:0007669"/>
    <property type="project" value="UniProtKB-UniRule"/>
</dbReference>
<dbReference type="SUPFAM" id="SSF56634">
    <property type="entry name" value="Heme-dependent catalase-like"/>
    <property type="match status" value="1"/>
</dbReference>
<proteinExistence type="inferred from homology"/>
<evidence type="ECO:0000259" key="16">
    <source>
        <dbReference type="SMART" id="SM01060"/>
    </source>
</evidence>
<feature type="binding site" evidence="13">
    <location>
        <position position="363"/>
    </location>
    <ligand>
        <name>heme</name>
        <dbReference type="ChEBI" id="CHEBI:30413"/>
    </ligand>
</feature>
<keyword evidence="7 10" id="KW-0560">Oxidoreductase</keyword>
<dbReference type="STRING" id="317577.GCA_000419625_00239"/>
<accession>A0A221SUR8</accession>
<dbReference type="GO" id="GO:0020037">
    <property type="term" value="F:heme binding"/>
    <property type="evidence" value="ECO:0007669"/>
    <property type="project" value="UniProtKB-UniRule"/>
</dbReference>
<comment type="cofactor">
    <cofactor evidence="1 10 12">
        <name>heme</name>
        <dbReference type="ChEBI" id="CHEBI:30413"/>
    </cofactor>
</comment>
<evidence type="ECO:0000256" key="3">
    <source>
        <dbReference type="ARBA" id="ARBA00012314"/>
    </source>
</evidence>
<dbReference type="PROSITE" id="PS51402">
    <property type="entry name" value="CATALASE_3"/>
    <property type="match status" value="1"/>
</dbReference>
<evidence type="ECO:0000256" key="15">
    <source>
        <dbReference type="SAM" id="MobiDB-lite"/>
    </source>
</evidence>
<dbReference type="InterPro" id="IPR020835">
    <property type="entry name" value="Catalase_sf"/>
</dbReference>
<evidence type="ECO:0000256" key="10">
    <source>
        <dbReference type="PIRNR" id="PIRNR038927"/>
    </source>
</evidence>
<dbReference type="GO" id="GO:0005829">
    <property type="term" value="C:cytosol"/>
    <property type="evidence" value="ECO:0007669"/>
    <property type="project" value="TreeGrafter"/>
</dbReference>
<feature type="active site" evidence="11">
    <location>
        <position position="80"/>
    </location>
</feature>
<dbReference type="Gene3D" id="1.20.1370.20">
    <property type="match status" value="1"/>
</dbReference>
<dbReference type="InterPro" id="IPR024712">
    <property type="entry name" value="Catalase_clade2"/>
</dbReference>
<dbReference type="Proteomes" id="UP000259030">
    <property type="component" value="Chromosome"/>
</dbReference>
<dbReference type="FunFam" id="2.40.180.10:FF:000003">
    <property type="entry name" value="Catalase"/>
    <property type="match status" value="1"/>
</dbReference>
<dbReference type="EMBL" id="CP021081">
    <property type="protein sequence ID" value="ASN80363.1"/>
    <property type="molecule type" value="Genomic_DNA"/>
</dbReference>
<keyword evidence="5 10" id="KW-0349">Heme</keyword>
<evidence type="ECO:0000256" key="4">
    <source>
        <dbReference type="ARBA" id="ARBA00022559"/>
    </source>
</evidence>
<dbReference type="InterPro" id="IPR010582">
    <property type="entry name" value="Catalase_immune_responsive"/>
</dbReference>
<organism evidence="17 18">
    <name type="scientific">Deinococcus ficus</name>
    <dbReference type="NCBI Taxonomy" id="317577"/>
    <lineage>
        <taxon>Bacteria</taxon>
        <taxon>Thermotogati</taxon>
        <taxon>Deinococcota</taxon>
        <taxon>Deinococci</taxon>
        <taxon>Deinococcales</taxon>
        <taxon>Deinococcaceae</taxon>
        <taxon>Deinococcus</taxon>
    </lineage>
</organism>
<dbReference type="AlphaFoldDB" id="A0A221SUR8"/>
<dbReference type="SMART" id="SM01060">
    <property type="entry name" value="Catalase"/>
    <property type="match status" value="1"/>
</dbReference>
<dbReference type="InterPro" id="IPR041399">
    <property type="entry name" value="Catalase_large_C"/>
</dbReference>
<evidence type="ECO:0000313" key="18">
    <source>
        <dbReference type="Proteomes" id="UP000259030"/>
    </source>
</evidence>
<feature type="active site" evidence="11">
    <location>
        <position position="153"/>
    </location>
</feature>
<evidence type="ECO:0000256" key="13">
    <source>
        <dbReference type="PIRSR" id="PIRSR038927-3"/>
    </source>
</evidence>
<evidence type="ECO:0000256" key="5">
    <source>
        <dbReference type="ARBA" id="ARBA00022617"/>
    </source>
</evidence>
<reference evidence="17 18" key="1">
    <citation type="submission" date="2017-05" db="EMBL/GenBank/DDBJ databases">
        <title>The complete genome sequence of Deinococcus ficus isolated from the rhizosphere of the Ficus religiosa L. in Taiwan.</title>
        <authorList>
            <person name="Wu K.-M."/>
            <person name="Liao T.-L."/>
            <person name="Liu Y.-M."/>
            <person name="Young C.-C."/>
            <person name="Tsai S.-F."/>
        </authorList>
    </citation>
    <scope>NUCLEOTIDE SEQUENCE [LARGE SCALE GENOMIC DNA]</scope>
    <source>
        <strain evidence="17 18">CC-FR2-10</strain>
    </source>
</reference>
<evidence type="ECO:0000256" key="14">
    <source>
        <dbReference type="RuleBase" id="RU000498"/>
    </source>
</evidence>
<dbReference type="PANTHER" id="PTHR42821:SF1">
    <property type="entry name" value="CATALASE-B"/>
    <property type="match status" value="1"/>
</dbReference>
<comment type="similarity">
    <text evidence="2">Belongs to the catalase family. HPII subfamily.</text>
</comment>
<dbReference type="Pfam" id="PF00199">
    <property type="entry name" value="Catalase"/>
    <property type="match status" value="1"/>
</dbReference>
<dbReference type="Gene3D" id="2.40.180.10">
    <property type="entry name" value="Catalase core domain"/>
    <property type="match status" value="1"/>
</dbReference>
<dbReference type="PANTHER" id="PTHR42821">
    <property type="entry name" value="CATALASE"/>
    <property type="match status" value="1"/>
</dbReference>
<dbReference type="GO" id="GO:0046872">
    <property type="term" value="F:metal ion binding"/>
    <property type="evidence" value="ECO:0007669"/>
    <property type="project" value="UniProtKB-KW"/>
</dbReference>
<feature type="compositionally biased region" description="Polar residues" evidence="15">
    <location>
        <begin position="22"/>
        <end position="34"/>
    </location>
</feature>
<feature type="domain" description="Catalase core" evidence="16">
    <location>
        <begin position="33"/>
        <end position="421"/>
    </location>
</feature>
<dbReference type="InterPro" id="IPR043156">
    <property type="entry name" value="Catalase_clade2_helical"/>
</dbReference>
<keyword evidence="6 10" id="KW-0479">Metal-binding</keyword>
<dbReference type="PROSITE" id="PS00437">
    <property type="entry name" value="CATALASE_1"/>
    <property type="match status" value="1"/>
</dbReference>
<evidence type="ECO:0000256" key="11">
    <source>
        <dbReference type="PIRSR" id="PIRSR038927-1"/>
    </source>
</evidence>
<dbReference type="Pfam" id="PF06628">
    <property type="entry name" value="Catalase-rel"/>
    <property type="match status" value="1"/>
</dbReference>
<dbReference type="GO" id="GO:0006979">
    <property type="term" value="P:response to oxidative stress"/>
    <property type="evidence" value="ECO:0007669"/>
    <property type="project" value="InterPro"/>
</dbReference>
<dbReference type="InterPro" id="IPR011614">
    <property type="entry name" value="Catalase_core"/>
</dbReference>
<dbReference type="RefSeq" id="WP_027462097.1">
    <property type="nucleotide sequence ID" value="NZ_CP021081.1"/>
</dbReference>
<dbReference type="InterPro" id="IPR002226">
    <property type="entry name" value="Catalase_haem_BS"/>
</dbReference>
<dbReference type="PROSITE" id="PS00438">
    <property type="entry name" value="CATALASE_2"/>
    <property type="match status" value="1"/>
</dbReference>
<keyword evidence="18" id="KW-1185">Reference proteome</keyword>
<feature type="binding site" description="axial binding residue" evidence="12">
    <location>
        <position position="367"/>
    </location>
    <ligand>
        <name>heme</name>
        <dbReference type="ChEBI" id="CHEBI:30413"/>
    </ligand>
    <ligandPart>
        <name>Fe</name>
        <dbReference type="ChEBI" id="CHEBI:18248"/>
    </ligandPart>
</feature>
<evidence type="ECO:0000256" key="2">
    <source>
        <dbReference type="ARBA" id="ARBA00010660"/>
    </source>
</evidence>
<dbReference type="KEGG" id="dfc:DFI_04490"/>
<keyword evidence="4 10" id="KW-0575">Peroxidase</keyword>
<keyword evidence="9 10" id="KW-0376">Hydrogen peroxide</keyword>
<dbReference type="InterPro" id="IPR018028">
    <property type="entry name" value="Catalase"/>
</dbReference>
<feature type="region of interest" description="Disordered" evidence="15">
    <location>
        <begin position="1"/>
        <end position="38"/>
    </location>
</feature>